<protein>
    <recommendedName>
        <fullName evidence="1">Mga helix-turn-helix domain-containing protein</fullName>
    </recommendedName>
</protein>
<dbReference type="InterPro" id="IPR007737">
    <property type="entry name" value="Mga_HTH"/>
</dbReference>
<accession>A0A6N3EJF9</accession>
<sequence>MNTFSSHYLTRKQNEKLKLFTVLVTEKNISLRKLSEILNITMYQTKILLVELDENIGQLDFDFSSLFLQEKNTIGLIEGVSQELLLNVFVNLKKKFFDESPYFRLLLYLLKYRKTRVVDISEELMFSKSYSYKLISRVRDIFHSQKIPIAINSDFESISLEGNEKYIRTYHYLVQIMAYNVFADRQTRVNINLVGENYKTLQTTKVKHDILLSILENSVSRGYIVQDLNRKSLEIFNIIKELYEDSSLTKLISINNIEEKENELSFFYFCRQLLIPETTSTKDKVFLGEKFRFLKDNEIVDFSVAVLEALSEKFHIKYDVENIILYESIINTWAYQNIYFENLNVTTNQYSHYSRINEVRNIIFNIVSSVELKIGDKDLFASKLAHILSYLLPVQNKETVVIAISMLHHPEYVPVIQNKLLAIFNEKIIKFSSNYSEADILVSDGILNHDNLQDFAFFRDIHNKDHWDNLNSVVQARITSKLG</sequence>
<feature type="domain" description="Mga helix-turn-helix" evidence="1">
    <location>
        <begin position="92"/>
        <end position="172"/>
    </location>
</feature>
<evidence type="ECO:0000313" key="2">
    <source>
        <dbReference type="EMBL" id="VYU41260.1"/>
    </source>
</evidence>
<organism evidence="2">
    <name type="scientific">Enterococcus casseliflavus</name>
    <name type="common">Enterococcus flavescens</name>
    <dbReference type="NCBI Taxonomy" id="37734"/>
    <lineage>
        <taxon>Bacteria</taxon>
        <taxon>Bacillati</taxon>
        <taxon>Bacillota</taxon>
        <taxon>Bacilli</taxon>
        <taxon>Lactobacillales</taxon>
        <taxon>Enterococcaceae</taxon>
        <taxon>Enterococcus</taxon>
    </lineage>
</organism>
<gene>
    <name evidence="2" type="ORF">ECLFYP2_03234</name>
</gene>
<reference evidence="2" key="1">
    <citation type="submission" date="2019-11" db="EMBL/GenBank/DDBJ databases">
        <authorList>
            <person name="Feng L."/>
        </authorList>
    </citation>
    <scope>NUCLEOTIDE SEQUENCE</scope>
    <source>
        <strain evidence="2">ECasseliflavusLFYP2</strain>
    </source>
</reference>
<name>A0A6N3EJF9_ENTCA</name>
<proteinExistence type="predicted"/>
<dbReference type="AlphaFoldDB" id="A0A6N3EJF9"/>
<evidence type="ECO:0000259" key="1">
    <source>
        <dbReference type="Pfam" id="PF05043"/>
    </source>
</evidence>
<dbReference type="EMBL" id="CACRTX010000013">
    <property type="protein sequence ID" value="VYU41260.1"/>
    <property type="molecule type" value="Genomic_DNA"/>
</dbReference>
<dbReference type="Pfam" id="PF05043">
    <property type="entry name" value="Mga"/>
    <property type="match status" value="1"/>
</dbReference>